<evidence type="ECO:0000313" key="1">
    <source>
        <dbReference type="EMBL" id="SJL00999.1"/>
    </source>
</evidence>
<name>A0A284QX06_ARMOS</name>
<dbReference type="AlphaFoldDB" id="A0A284QX06"/>
<dbReference type="EMBL" id="FUEG01000003">
    <property type="protein sequence ID" value="SJL00999.1"/>
    <property type="molecule type" value="Genomic_DNA"/>
</dbReference>
<dbReference type="Proteomes" id="UP000219338">
    <property type="component" value="Unassembled WGS sequence"/>
</dbReference>
<proteinExistence type="predicted"/>
<protein>
    <submittedName>
        <fullName evidence="1">Uncharacterized protein</fullName>
    </submittedName>
</protein>
<evidence type="ECO:0000313" key="2">
    <source>
        <dbReference type="Proteomes" id="UP000219338"/>
    </source>
</evidence>
<organism evidence="1 2">
    <name type="scientific">Armillaria ostoyae</name>
    <name type="common">Armillaria root rot fungus</name>
    <dbReference type="NCBI Taxonomy" id="47428"/>
    <lineage>
        <taxon>Eukaryota</taxon>
        <taxon>Fungi</taxon>
        <taxon>Dikarya</taxon>
        <taxon>Basidiomycota</taxon>
        <taxon>Agaricomycotina</taxon>
        <taxon>Agaricomycetes</taxon>
        <taxon>Agaricomycetidae</taxon>
        <taxon>Agaricales</taxon>
        <taxon>Marasmiineae</taxon>
        <taxon>Physalacriaceae</taxon>
        <taxon>Armillaria</taxon>
    </lineage>
</organism>
<accession>A0A284QX06</accession>
<reference evidence="2" key="1">
    <citation type="journal article" date="2017" name="Nat. Ecol. Evol.">
        <title>Genome expansion and lineage-specific genetic innovations in the forest pathogenic fungi Armillaria.</title>
        <authorList>
            <person name="Sipos G."/>
            <person name="Prasanna A.N."/>
            <person name="Walter M.C."/>
            <person name="O'Connor E."/>
            <person name="Balint B."/>
            <person name="Krizsan K."/>
            <person name="Kiss B."/>
            <person name="Hess J."/>
            <person name="Varga T."/>
            <person name="Slot J."/>
            <person name="Riley R."/>
            <person name="Boka B."/>
            <person name="Rigling D."/>
            <person name="Barry K."/>
            <person name="Lee J."/>
            <person name="Mihaltcheva S."/>
            <person name="LaButti K."/>
            <person name="Lipzen A."/>
            <person name="Waldron R."/>
            <person name="Moloney N.M."/>
            <person name="Sperisen C."/>
            <person name="Kredics L."/>
            <person name="Vagvoelgyi C."/>
            <person name="Patrignani A."/>
            <person name="Fitzpatrick D."/>
            <person name="Nagy I."/>
            <person name="Doyle S."/>
            <person name="Anderson J.B."/>
            <person name="Grigoriev I.V."/>
            <person name="Gueldener U."/>
            <person name="Muensterkoetter M."/>
            <person name="Nagy L.G."/>
        </authorList>
    </citation>
    <scope>NUCLEOTIDE SEQUENCE [LARGE SCALE GENOMIC DNA]</scope>
    <source>
        <strain evidence="2">C18/9</strain>
    </source>
</reference>
<keyword evidence="2" id="KW-1185">Reference proteome</keyword>
<sequence length="154" mass="17232">MATHSWASMEKLTAQRMRPKSLPYDNSPTYRYSPRRTPTWTFPIPCSHPRDPILVHPPLFWWGNTNPMFTRSNDAPVIVHRHSMPMPRLPPRVLPCGSATMMTTSLPPFLASGNLVVRSVSSSDLLVAVDRVLAPSHPFSQCAVILYDPATSPN</sequence>
<gene>
    <name evidence="1" type="ORF">ARMOST_04313</name>
</gene>